<name>A0AAE0JHN1_9PEZI</name>
<reference evidence="2" key="2">
    <citation type="submission" date="2023-06" db="EMBL/GenBank/DDBJ databases">
        <authorList>
            <consortium name="Lawrence Berkeley National Laboratory"/>
            <person name="Haridas S."/>
            <person name="Hensen N."/>
            <person name="Bonometti L."/>
            <person name="Westerberg I."/>
            <person name="Brannstrom I.O."/>
            <person name="Guillou S."/>
            <person name="Cros-Aarteil S."/>
            <person name="Calhoun S."/>
            <person name="Kuo A."/>
            <person name="Mondo S."/>
            <person name="Pangilinan J."/>
            <person name="Riley R."/>
            <person name="Labutti K."/>
            <person name="Andreopoulos B."/>
            <person name="Lipzen A."/>
            <person name="Chen C."/>
            <person name="Yanf M."/>
            <person name="Daum C."/>
            <person name="Ng V."/>
            <person name="Clum A."/>
            <person name="Steindorff A."/>
            <person name="Ohm R."/>
            <person name="Martin F."/>
            <person name="Silar P."/>
            <person name="Natvig D."/>
            <person name="Lalanne C."/>
            <person name="Gautier V."/>
            <person name="Ament-Velasquez S.L."/>
            <person name="Kruys A."/>
            <person name="Hutchinson M.I."/>
            <person name="Powell A.J."/>
            <person name="Barry K."/>
            <person name="Miller A.N."/>
            <person name="Grigoriev I.V."/>
            <person name="Debuchy R."/>
            <person name="Gladieux P."/>
            <person name="Thoren M.H."/>
            <person name="Johannesson H."/>
        </authorList>
    </citation>
    <scope>NUCLEOTIDE SEQUENCE</scope>
    <source>
        <strain evidence="2">CBS 560.94</strain>
    </source>
</reference>
<gene>
    <name evidence="2" type="ORF">B0H65DRAFT_163980</name>
</gene>
<protein>
    <submittedName>
        <fullName evidence="2">Uncharacterized protein</fullName>
    </submittedName>
</protein>
<dbReference type="RefSeq" id="XP_062683140.1">
    <property type="nucleotide sequence ID" value="XM_062821277.1"/>
</dbReference>
<keyword evidence="3" id="KW-1185">Reference proteome</keyword>
<accession>A0AAE0JHN1</accession>
<reference evidence="2" key="1">
    <citation type="journal article" date="2023" name="Mol. Phylogenet. Evol.">
        <title>Genome-scale phylogeny and comparative genomics of the fungal order Sordariales.</title>
        <authorList>
            <person name="Hensen N."/>
            <person name="Bonometti L."/>
            <person name="Westerberg I."/>
            <person name="Brannstrom I.O."/>
            <person name="Guillou S."/>
            <person name="Cros-Aarteil S."/>
            <person name="Calhoun S."/>
            <person name="Haridas S."/>
            <person name="Kuo A."/>
            <person name="Mondo S."/>
            <person name="Pangilinan J."/>
            <person name="Riley R."/>
            <person name="LaButti K."/>
            <person name="Andreopoulos B."/>
            <person name="Lipzen A."/>
            <person name="Chen C."/>
            <person name="Yan M."/>
            <person name="Daum C."/>
            <person name="Ng V."/>
            <person name="Clum A."/>
            <person name="Steindorff A."/>
            <person name="Ohm R.A."/>
            <person name="Martin F."/>
            <person name="Silar P."/>
            <person name="Natvig D.O."/>
            <person name="Lalanne C."/>
            <person name="Gautier V."/>
            <person name="Ament-Velasquez S.L."/>
            <person name="Kruys A."/>
            <person name="Hutchinson M.I."/>
            <person name="Powell A.J."/>
            <person name="Barry K."/>
            <person name="Miller A.N."/>
            <person name="Grigoriev I.V."/>
            <person name="Debuchy R."/>
            <person name="Gladieux P."/>
            <person name="Hiltunen Thoren M."/>
            <person name="Johannesson H."/>
        </authorList>
    </citation>
    <scope>NUCLEOTIDE SEQUENCE</scope>
    <source>
        <strain evidence="2">CBS 560.94</strain>
    </source>
</reference>
<dbReference type="GeneID" id="87858431"/>
<comment type="caution">
    <text evidence="2">The sequence shown here is derived from an EMBL/GenBank/DDBJ whole genome shotgun (WGS) entry which is preliminary data.</text>
</comment>
<feature type="region of interest" description="Disordered" evidence="1">
    <location>
        <begin position="1"/>
        <end position="81"/>
    </location>
</feature>
<proteinExistence type="predicted"/>
<organism evidence="2 3">
    <name type="scientific">Neurospora tetraspora</name>
    <dbReference type="NCBI Taxonomy" id="94610"/>
    <lineage>
        <taxon>Eukaryota</taxon>
        <taxon>Fungi</taxon>
        <taxon>Dikarya</taxon>
        <taxon>Ascomycota</taxon>
        <taxon>Pezizomycotina</taxon>
        <taxon>Sordariomycetes</taxon>
        <taxon>Sordariomycetidae</taxon>
        <taxon>Sordariales</taxon>
        <taxon>Sordariaceae</taxon>
        <taxon>Neurospora</taxon>
    </lineage>
</organism>
<evidence type="ECO:0000313" key="3">
    <source>
        <dbReference type="Proteomes" id="UP001278500"/>
    </source>
</evidence>
<feature type="compositionally biased region" description="Low complexity" evidence="1">
    <location>
        <begin position="30"/>
        <end position="56"/>
    </location>
</feature>
<dbReference type="AlphaFoldDB" id="A0AAE0JHN1"/>
<dbReference type="Proteomes" id="UP001278500">
    <property type="component" value="Unassembled WGS sequence"/>
</dbReference>
<dbReference type="EMBL" id="JAUEPP010000003">
    <property type="protein sequence ID" value="KAK3348058.1"/>
    <property type="molecule type" value="Genomic_DNA"/>
</dbReference>
<evidence type="ECO:0000313" key="2">
    <source>
        <dbReference type="EMBL" id="KAK3348058.1"/>
    </source>
</evidence>
<evidence type="ECO:0000256" key="1">
    <source>
        <dbReference type="SAM" id="MobiDB-lite"/>
    </source>
</evidence>
<sequence>MNKQHDSPLPLIRHRPSATSRETQRALPLSKTWSSQTSKPSSVSRSVRNRPSNNSVGPSQSFTGTDRDAYTKGYPPPPPKRCRMLTPVCTTVGVGICSKYPGILRLARSRLVWNPPTILGYSTEWLYRMVAMVLSPVSRLPSPVSRLPSPVFLLRLYLIQHTRLATPTPYLDLRTFSPSFPLRYSHLLTAGSLFLYPVQFILKFPYLTSDFVLFSSSHLISLFPPSSTAS</sequence>